<gene>
    <name evidence="1" type="ORF">TM448A01495_0005</name>
</gene>
<name>A0A6H1ZR60_9ZZZZ</name>
<sequence>MADEKPVVTKRTKKLSKEYSKENQNLLTITESATGKVMKFDFKTLPPAIQANLGPFGMGSKLGDAAAGKEGQEAVDSITKVWTGLMNGDWSVRAPAAAKVSTSDVMARFNAMPEGPEKAVAKKFLTSLGLIKA</sequence>
<evidence type="ECO:0000313" key="1">
    <source>
        <dbReference type="EMBL" id="QJA49797.1"/>
    </source>
</evidence>
<dbReference type="AlphaFoldDB" id="A0A6H1ZR60"/>
<protein>
    <submittedName>
        <fullName evidence="1">Uncharacterized protein</fullName>
    </submittedName>
</protein>
<proteinExistence type="predicted"/>
<dbReference type="EMBL" id="MT144156">
    <property type="protein sequence ID" value="QJA49797.1"/>
    <property type="molecule type" value="Genomic_DNA"/>
</dbReference>
<accession>A0A6H1ZR60</accession>
<reference evidence="1" key="1">
    <citation type="submission" date="2020-03" db="EMBL/GenBank/DDBJ databases">
        <title>The deep terrestrial virosphere.</title>
        <authorList>
            <person name="Holmfeldt K."/>
            <person name="Nilsson E."/>
            <person name="Simone D."/>
            <person name="Lopez-Fernandez M."/>
            <person name="Wu X."/>
            <person name="de Brujin I."/>
            <person name="Lundin D."/>
            <person name="Andersson A."/>
            <person name="Bertilsson S."/>
            <person name="Dopson M."/>
        </authorList>
    </citation>
    <scope>NUCLEOTIDE SEQUENCE</scope>
    <source>
        <strain evidence="1">TM448A01495</strain>
    </source>
</reference>
<organism evidence="1">
    <name type="scientific">viral metagenome</name>
    <dbReference type="NCBI Taxonomy" id="1070528"/>
    <lineage>
        <taxon>unclassified sequences</taxon>
        <taxon>metagenomes</taxon>
        <taxon>organismal metagenomes</taxon>
    </lineage>
</organism>